<evidence type="ECO:0000256" key="7">
    <source>
        <dbReference type="SAM" id="MobiDB-lite"/>
    </source>
</evidence>
<keyword evidence="3 8" id="KW-0812">Transmembrane</keyword>
<comment type="similarity">
    <text evidence="6">Belongs to the major facilitator superfamily. Allantoate permease family.</text>
</comment>
<dbReference type="PANTHER" id="PTHR43791:SF39">
    <property type="entry name" value="TRANSPORTER LIZ1_SEO1, PUTATIVE (AFU_ORTHOLOGUE AFUA_3G00980)-RELATED"/>
    <property type="match status" value="1"/>
</dbReference>
<dbReference type="InParanoid" id="A0A165JRB0"/>
<evidence type="ECO:0000256" key="5">
    <source>
        <dbReference type="ARBA" id="ARBA00023136"/>
    </source>
</evidence>
<proteinExistence type="inferred from homology"/>
<gene>
    <name evidence="10" type="ORF">CALCODRAFT_278900</name>
</gene>
<dbReference type="InterPro" id="IPR011701">
    <property type="entry name" value="MFS"/>
</dbReference>
<feature type="transmembrane region" description="Helical" evidence="8">
    <location>
        <begin position="371"/>
        <end position="389"/>
    </location>
</feature>
<keyword evidence="4 8" id="KW-1133">Transmembrane helix</keyword>
<dbReference type="OrthoDB" id="3639251at2759"/>
<dbReference type="STRING" id="1353952.A0A165JRB0"/>
<dbReference type="GO" id="GO:0016020">
    <property type="term" value="C:membrane"/>
    <property type="evidence" value="ECO:0007669"/>
    <property type="project" value="UniProtKB-SubCell"/>
</dbReference>
<dbReference type="FunFam" id="1.20.1250.20:FF:000065">
    <property type="entry name" value="Putative MFS pantothenate transporter"/>
    <property type="match status" value="1"/>
</dbReference>
<dbReference type="GO" id="GO:0022857">
    <property type="term" value="F:transmembrane transporter activity"/>
    <property type="evidence" value="ECO:0007669"/>
    <property type="project" value="InterPro"/>
</dbReference>
<dbReference type="EMBL" id="KV423918">
    <property type="protein sequence ID" value="KZT62172.1"/>
    <property type="molecule type" value="Genomic_DNA"/>
</dbReference>
<sequence>MSPSKREEIDEPTSAYVIADGFAGAPEVPILESELPPKSTWKRHIWSTLDVDPDEARFLTKLDLCLISSAALGVMIRYLDQVNITNAFNSGMKEDLGLYGNELNYANAFWSAAYVIGQVPSNLILTRVHAPYYIAFLEFSWTIFTIATSGVKNTSQLYAIRFFVGLFEAGHFPAVMYVASSYYKPHELARRNTIIQVFTAVGPLFSGFLMAAVYTGLNGHAGWPGWRWLYVICGLISFPCACWTIFAMPELPSRIKPNWLYSAKEIEIAKRRMPTEVKLHTGLFKWKDVVRWHKTWHVWLFPLFFLCNSQLSQPGGSMIFWVKSYNSAQQTVFSVQAINIIPLGINIIQIVGALASSWISDALPGSQRWPSMAFAAFMGIIFSIALGATPVHPPDRGSRWALYYLTALAGTSAGVTWTYVNETSRHDPEKRAYVSAMMNAFAYIFSAWVPIFTFPTQNQPYVTVGNYVTAGFGGAMLIVSFLIGYLDHLDKKRAKANFEIQTKQQADAESNRSDEKEMADEKVTE</sequence>
<dbReference type="Proteomes" id="UP000076842">
    <property type="component" value="Unassembled WGS sequence"/>
</dbReference>
<comment type="subcellular location">
    <subcellularLocation>
        <location evidence="1">Membrane</location>
        <topology evidence="1">Multi-pass membrane protein</topology>
    </subcellularLocation>
</comment>
<organism evidence="10 11">
    <name type="scientific">Calocera cornea HHB12733</name>
    <dbReference type="NCBI Taxonomy" id="1353952"/>
    <lineage>
        <taxon>Eukaryota</taxon>
        <taxon>Fungi</taxon>
        <taxon>Dikarya</taxon>
        <taxon>Basidiomycota</taxon>
        <taxon>Agaricomycotina</taxon>
        <taxon>Dacrymycetes</taxon>
        <taxon>Dacrymycetales</taxon>
        <taxon>Dacrymycetaceae</taxon>
        <taxon>Calocera</taxon>
    </lineage>
</organism>
<evidence type="ECO:0000256" key="1">
    <source>
        <dbReference type="ARBA" id="ARBA00004141"/>
    </source>
</evidence>
<feature type="transmembrane region" description="Helical" evidence="8">
    <location>
        <begin position="432"/>
        <end position="452"/>
    </location>
</feature>
<feature type="transmembrane region" description="Helical" evidence="8">
    <location>
        <begin position="401"/>
        <end position="420"/>
    </location>
</feature>
<feature type="transmembrane region" description="Helical" evidence="8">
    <location>
        <begin position="132"/>
        <end position="151"/>
    </location>
</feature>
<feature type="transmembrane region" description="Helical" evidence="8">
    <location>
        <begin position="464"/>
        <end position="486"/>
    </location>
</feature>
<evidence type="ECO:0000313" key="11">
    <source>
        <dbReference type="Proteomes" id="UP000076842"/>
    </source>
</evidence>
<feature type="transmembrane region" description="Helical" evidence="8">
    <location>
        <begin position="157"/>
        <end position="182"/>
    </location>
</feature>
<protein>
    <submittedName>
        <fullName evidence="10">MFS general substrate transporter</fullName>
    </submittedName>
</protein>
<evidence type="ECO:0000313" key="10">
    <source>
        <dbReference type="EMBL" id="KZT62172.1"/>
    </source>
</evidence>
<evidence type="ECO:0000256" key="4">
    <source>
        <dbReference type="ARBA" id="ARBA00022989"/>
    </source>
</evidence>
<evidence type="ECO:0000256" key="8">
    <source>
        <dbReference type="SAM" id="Phobius"/>
    </source>
</evidence>
<evidence type="ECO:0000256" key="6">
    <source>
        <dbReference type="ARBA" id="ARBA00037968"/>
    </source>
</evidence>
<evidence type="ECO:0000256" key="2">
    <source>
        <dbReference type="ARBA" id="ARBA00022448"/>
    </source>
</evidence>
<dbReference type="PANTHER" id="PTHR43791">
    <property type="entry name" value="PERMEASE-RELATED"/>
    <property type="match status" value="1"/>
</dbReference>
<dbReference type="InterPro" id="IPR036259">
    <property type="entry name" value="MFS_trans_sf"/>
</dbReference>
<feature type="compositionally biased region" description="Basic and acidic residues" evidence="7">
    <location>
        <begin position="509"/>
        <end position="525"/>
    </location>
</feature>
<evidence type="ECO:0000256" key="3">
    <source>
        <dbReference type="ARBA" id="ARBA00022692"/>
    </source>
</evidence>
<accession>A0A165JRB0</accession>
<feature type="region of interest" description="Disordered" evidence="7">
    <location>
        <begin position="501"/>
        <end position="525"/>
    </location>
</feature>
<feature type="transmembrane region" description="Helical" evidence="8">
    <location>
        <begin position="228"/>
        <end position="248"/>
    </location>
</feature>
<dbReference type="InterPro" id="IPR020846">
    <property type="entry name" value="MFS_dom"/>
</dbReference>
<dbReference type="Gene3D" id="1.20.1250.20">
    <property type="entry name" value="MFS general substrate transporter like domains"/>
    <property type="match status" value="2"/>
</dbReference>
<feature type="domain" description="Major facilitator superfamily (MFS) profile" evidence="9">
    <location>
        <begin position="66"/>
        <end position="492"/>
    </location>
</feature>
<evidence type="ECO:0000259" key="9">
    <source>
        <dbReference type="PROSITE" id="PS50850"/>
    </source>
</evidence>
<dbReference type="Pfam" id="PF07690">
    <property type="entry name" value="MFS_1"/>
    <property type="match status" value="1"/>
</dbReference>
<feature type="transmembrane region" description="Helical" evidence="8">
    <location>
        <begin position="194"/>
        <end position="216"/>
    </location>
</feature>
<keyword evidence="2" id="KW-0813">Transport</keyword>
<feature type="transmembrane region" description="Helical" evidence="8">
    <location>
        <begin position="333"/>
        <end position="359"/>
    </location>
</feature>
<reference evidence="10 11" key="1">
    <citation type="journal article" date="2016" name="Mol. Biol. Evol.">
        <title>Comparative Genomics of Early-Diverging Mushroom-Forming Fungi Provides Insights into the Origins of Lignocellulose Decay Capabilities.</title>
        <authorList>
            <person name="Nagy L.G."/>
            <person name="Riley R."/>
            <person name="Tritt A."/>
            <person name="Adam C."/>
            <person name="Daum C."/>
            <person name="Floudas D."/>
            <person name="Sun H."/>
            <person name="Yadav J.S."/>
            <person name="Pangilinan J."/>
            <person name="Larsson K.H."/>
            <person name="Matsuura K."/>
            <person name="Barry K."/>
            <person name="Labutti K."/>
            <person name="Kuo R."/>
            <person name="Ohm R.A."/>
            <person name="Bhattacharya S.S."/>
            <person name="Shirouzu T."/>
            <person name="Yoshinaga Y."/>
            <person name="Martin F.M."/>
            <person name="Grigoriev I.V."/>
            <person name="Hibbett D.S."/>
        </authorList>
    </citation>
    <scope>NUCLEOTIDE SEQUENCE [LARGE SCALE GENOMIC DNA]</scope>
    <source>
        <strain evidence="10 11">HHB12733</strain>
    </source>
</reference>
<name>A0A165JRB0_9BASI</name>
<dbReference type="AlphaFoldDB" id="A0A165JRB0"/>
<keyword evidence="5 8" id="KW-0472">Membrane</keyword>
<dbReference type="PROSITE" id="PS50850">
    <property type="entry name" value="MFS"/>
    <property type="match status" value="1"/>
</dbReference>
<keyword evidence="11" id="KW-1185">Reference proteome</keyword>
<dbReference type="SUPFAM" id="SSF103473">
    <property type="entry name" value="MFS general substrate transporter"/>
    <property type="match status" value="1"/>
</dbReference>
<feature type="transmembrane region" description="Helical" evidence="8">
    <location>
        <begin position="295"/>
        <end position="313"/>
    </location>
</feature>